<evidence type="ECO:0000256" key="1">
    <source>
        <dbReference type="SAM" id="MobiDB-lite"/>
    </source>
</evidence>
<proteinExistence type="predicted"/>
<feature type="compositionally biased region" description="Polar residues" evidence="1">
    <location>
        <begin position="53"/>
        <end position="62"/>
    </location>
</feature>
<sequence length="87" mass="9497">MDDTRSSPGRGAWIHEDPACLEQALRRRALQRALRVPARSAVAIALVDMDSANVRSNPTGRTATEHRSVAPARHVDKEAGQKPMGTR</sequence>
<evidence type="ECO:0000259" key="2">
    <source>
        <dbReference type="Pfam" id="PF04296"/>
    </source>
</evidence>
<dbReference type="Proteomes" id="UP001321475">
    <property type="component" value="Chromosome"/>
</dbReference>
<evidence type="ECO:0000313" key="3">
    <source>
        <dbReference type="EMBL" id="BDZ43917.1"/>
    </source>
</evidence>
<dbReference type="Pfam" id="PF04296">
    <property type="entry name" value="YlxR"/>
    <property type="match status" value="1"/>
</dbReference>
<dbReference type="Gene3D" id="3.30.1230.10">
    <property type="entry name" value="YlxR-like"/>
    <property type="match status" value="1"/>
</dbReference>
<reference evidence="4" key="1">
    <citation type="journal article" date="2019" name="Int. J. Syst. Evol. Microbiol.">
        <title>The Global Catalogue of Microorganisms (GCM) 10K type strain sequencing project: providing services to taxonomists for standard genome sequencing and annotation.</title>
        <authorList>
            <consortium name="The Broad Institute Genomics Platform"/>
            <consortium name="The Broad Institute Genome Sequencing Center for Infectious Disease"/>
            <person name="Wu L."/>
            <person name="Ma J."/>
        </authorList>
    </citation>
    <scope>NUCLEOTIDE SEQUENCE [LARGE SCALE GENOMIC DNA]</scope>
    <source>
        <strain evidence="4">NBRC 108565</strain>
    </source>
</reference>
<protein>
    <recommendedName>
        <fullName evidence="2">YlxR domain-containing protein</fullName>
    </recommendedName>
</protein>
<dbReference type="InterPro" id="IPR035931">
    <property type="entry name" value="YlxR-like_sf"/>
</dbReference>
<name>A0ABM8G6X9_9CELL</name>
<dbReference type="SUPFAM" id="SSF64376">
    <property type="entry name" value="YlxR-like"/>
    <property type="match status" value="1"/>
</dbReference>
<dbReference type="InterPro" id="IPR007393">
    <property type="entry name" value="YlxR_dom"/>
</dbReference>
<evidence type="ECO:0000313" key="4">
    <source>
        <dbReference type="Proteomes" id="UP001321475"/>
    </source>
</evidence>
<keyword evidence="4" id="KW-1185">Reference proteome</keyword>
<feature type="compositionally biased region" description="Basic and acidic residues" evidence="1">
    <location>
        <begin position="63"/>
        <end position="80"/>
    </location>
</feature>
<gene>
    <name evidence="3" type="ORF">GCM10025865_32160</name>
</gene>
<feature type="region of interest" description="Disordered" evidence="1">
    <location>
        <begin position="53"/>
        <end position="87"/>
    </location>
</feature>
<dbReference type="EMBL" id="AP027729">
    <property type="protein sequence ID" value="BDZ43917.1"/>
    <property type="molecule type" value="Genomic_DNA"/>
</dbReference>
<organism evidence="3 4">
    <name type="scientific">Paraoerskovia sediminicola</name>
    <dbReference type="NCBI Taxonomy" id="1138587"/>
    <lineage>
        <taxon>Bacteria</taxon>
        <taxon>Bacillati</taxon>
        <taxon>Actinomycetota</taxon>
        <taxon>Actinomycetes</taxon>
        <taxon>Micrococcales</taxon>
        <taxon>Cellulomonadaceae</taxon>
        <taxon>Paraoerskovia</taxon>
    </lineage>
</organism>
<feature type="domain" description="YlxR" evidence="2">
    <location>
        <begin position="2"/>
        <end position="43"/>
    </location>
</feature>
<accession>A0ABM8G6X9</accession>